<feature type="compositionally biased region" description="Low complexity" evidence="2">
    <location>
        <begin position="1668"/>
        <end position="1687"/>
    </location>
</feature>
<feature type="compositionally biased region" description="Low complexity" evidence="2">
    <location>
        <begin position="1716"/>
        <end position="1731"/>
    </location>
</feature>
<protein>
    <submittedName>
        <fullName evidence="6">Uncharacterized protein isoform X1</fullName>
    </submittedName>
</protein>
<feature type="compositionally biased region" description="Acidic residues" evidence="2">
    <location>
        <begin position="805"/>
        <end position="814"/>
    </location>
</feature>
<feature type="compositionally biased region" description="Basic and acidic residues" evidence="2">
    <location>
        <begin position="1463"/>
        <end position="1480"/>
    </location>
</feature>
<dbReference type="SMART" id="SM00233">
    <property type="entry name" value="PH"/>
    <property type="match status" value="1"/>
</dbReference>
<dbReference type="KEGG" id="sasa:106612677"/>
<reference evidence="6" key="1">
    <citation type="submission" date="2025-08" db="UniProtKB">
        <authorList>
            <consortium name="RefSeq"/>
        </authorList>
    </citation>
    <scope>IDENTIFICATION</scope>
</reference>
<dbReference type="CDD" id="cd00160">
    <property type="entry name" value="RhoGEF"/>
    <property type="match status" value="1"/>
</dbReference>
<feature type="region of interest" description="Disordered" evidence="2">
    <location>
        <begin position="1"/>
        <end position="103"/>
    </location>
</feature>
<dbReference type="GO" id="GO:0031267">
    <property type="term" value="F:small GTPase binding"/>
    <property type="evidence" value="ECO:0007669"/>
    <property type="project" value="TreeGrafter"/>
</dbReference>
<feature type="region of interest" description="Disordered" evidence="2">
    <location>
        <begin position="454"/>
        <end position="480"/>
    </location>
</feature>
<dbReference type="PROSITE" id="PS50010">
    <property type="entry name" value="DH_2"/>
    <property type="match status" value="1"/>
</dbReference>
<gene>
    <name evidence="6" type="primary">LOC106612677</name>
</gene>
<dbReference type="CDD" id="cd13243">
    <property type="entry name" value="PH_PLEKHG1_G2_G3"/>
    <property type="match status" value="1"/>
</dbReference>
<feature type="compositionally biased region" description="Low complexity" evidence="2">
    <location>
        <begin position="58"/>
        <end position="81"/>
    </location>
</feature>
<feature type="compositionally biased region" description="Acidic residues" evidence="2">
    <location>
        <begin position="611"/>
        <end position="621"/>
    </location>
</feature>
<feature type="compositionally biased region" description="Low complexity" evidence="2">
    <location>
        <begin position="1778"/>
        <end position="1793"/>
    </location>
</feature>
<feature type="compositionally biased region" description="Polar residues" evidence="2">
    <location>
        <begin position="1486"/>
        <end position="1513"/>
    </location>
</feature>
<feature type="compositionally biased region" description="Low complexity" evidence="2">
    <location>
        <begin position="1949"/>
        <end position="1958"/>
    </location>
</feature>
<dbReference type="PANTHER" id="PTHR45924:SF3">
    <property type="entry name" value="PLECKSTRIN HOMOLOGY DOMAIN-CONTAINING FAMILY G MEMBER 2"/>
    <property type="match status" value="1"/>
</dbReference>
<feature type="region of interest" description="Disordered" evidence="2">
    <location>
        <begin position="2078"/>
        <end position="2103"/>
    </location>
</feature>
<dbReference type="GO" id="GO:0005829">
    <property type="term" value="C:cytosol"/>
    <property type="evidence" value="ECO:0007669"/>
    <property type="project" value="UniProtKB-ARBA"/>
</dbReference>
<dbReference type="Pfam" id="PF00621">
    <property type="entry name" value="RhoGEF"/>
    <property type="match status" value="1"/>
</dbReference>
<feature type="region of interest" description="Disordered" evidence="2">
    <location>
        <begin position="805"/>
        <end position="825"/>
    </location>
</feature>
<dbReference type="SUPFAM" id="SSF50729">
    <property type="entry name" value="PH domain-like"/>
    <property type="match status" value="1"/>
</dbReference>
<dbReference type="Pfam" id="PF22697">
    <property type="entry name" value="SOS1_NGEF_PH"/>
    <property type="match status" value="1"/>
</dbReference>
<dbReference type="InterPro" id="IPR011993">
    <property type="entry name" value="PH-like_dom_sf"/>
</dbReference>
<dbReference type="RefSeq" id="XP_014069556.1">
    <property type="nucleotide sequence ID" value="XM_014214081.2"/>
</dbReference>
<evidence type="ECO:0000256" key="1">
    <source>
        <dbReference type="ARBA" id="ARBA00022553"/>
    </source>
</evidence>
<feature type="compositionally biased region" description="Polar residues" evidence="2">
    <location>
        <begin position="537"/>
        <end position="546"/>
    </location>
</feature>
<dbReference type="SMART" id="SM00325">
    <property type="entry name" value="RhoGEF"/>
    <property type="match status" value="1"/>
</dbReference>
<evidence type="ECO:0000259" key="4">
    <source>
        <dbReference type="PROSITE" id="PS50010"/>
    </source>
</evidence>
<dbReference type="GeneID" id="106612677"/>
<dbReference type="STRING" id="8030.ENSSSAP00000059202"/>
<keyword evidence="5" id="KW-1185">Reference proteome</keyword>
<feature type="region of interest" description="Disordered" evidence="2">
    <location>
        <begin position="1208"/>
        <end position="1227"/>
    </location>
</feature>
<feature type="compositionally biased region" description="Polar residues" evidence="2">
    <location>
        <begin position="1529"/>
        <end position="1538"/>
    </location>
</feature>
<keyword evidence="1" id="KW-0597">Phosphoprotein</keyword>
<feature type="region of interest" description="Disordered" evidence="2">
    <location>
        <begin position="1643"/>
        <end position="1883"/>
    </location>
</feature>
<feature type="compositionally biased region" description="Basic and acidic residues" evidence="2">
    <location>
        <begin position="454"/>
        <end position="476"/>
    </location>
</feature>
<evidence type="ECO:0000313" key="5">
    <source>
        <dbReference type="Proteomes" id="UP001652741"/>
    </source>
</evidence>
<feature type="compositionally biased region" description="Polar residues" evidence="2">
    <location>
        <begin position="1602"/>
        <end position="1612"/>
    </location>
</feature>
<dbReference type="FunFam" id="1.20.900.10:FF:000019">
    <property type="entry name" value="Pleckstrin homology domain-containing family G member 1"/>
    <property type="match status" value="1"/>
</dbReference>
<feature type="domain" description="DH" evidence="4">
    <location>
        <begin position="127"/>
        <end position="306"/>
    </location>
</feature>
<feature type="compositionally biased region" description="Polar residues" evidence="2">
    <location>
        <begin position="1445"/>
        <end position="1462"/>
    </location>
</feature>
<name>A0A1S3SYZ0_SALSA</name>
<feature type="domain" description="PH" evidence="3">
    <location>
        <begin position="330"/>
        <end position="428"/>
    </location>
</feature>
<dbReference type="InterPro" id="IPR035899">
    <property type="entry name" value="DBL_dom_sf"/>
</dbReference>
<feature type="compositionally biased region" description="Pro residues" evidence="2">
    <location>
        <begin position="1656"/>
        <end position="1667"/>
    </location>
</feature>
<evidence type="ECO:0000256" key="2">
    <source>
        <dbReference type="SAM" id="MobiDB-lite"/>
    </source>
</evidence>
<dbReference type="GO" id="GO:0030833">
    <property type="term" value="P:regulation of actin filament polymerization"/>
    <property type="evidence" value="ECO:0007669"/>
    <property type="project" value="TreeGrafter"/>
</dbReference>
<dbReference type="Gene3D" id="2.30.29.30">
    <property type="entry name" value="Pleckstrin-homology domain (PH domain)/Phosphotyrosine-binding domain (PTB)"/>
    <property type="match status" value="1"/>
</dbReference>
<feature type="compositionally biased region" description="Polar residues" evidence="2">
    <location>
        <begin position="1418"/>
        <end position="1438"/>
    </location>
</feature>
<dbReference type="Gene3D" id="1.20.900.10">
    <property type="entry name" value="Dbl homology (DH) domain"/>
    <property type="match status" value="1"/>
</dbReference>
<dbReference type="GO" id="GO:0005085">
    <property type="term" value="F:guanyl-nucleotide exchange factor activity"/>
    <property type="evidence" value="ECO:0007669"/>
    <property type="project" value="InterPro"/>
</dbReference>
<feature type="compositionally biased region" description="Basic and acidic residues" evidence="2">
    <location>
        <begin position="745"/>
        <end position="764"/>
    </location>
</feature>
<dbReference type="InterPro" id="IPR043324">
    <property type="entry name" value="PH_PLEKHG1_G2_G3"/>
</dbReference>
<feature type="compositionally biased region" description="Polar residues" evidence="2">
    <location>
        <begin position="1380"/>
        <end position="1392"/>
    </location>
</feature>
<feature type="compositionally biased region" description="Polar residues" evidence="2">
    <location>
        <begin position="34"/>
        <end position="52"/>
    </location>
</feature>
<feature type="compositionally biased region" description="Polar residues" evidence="2">
    <location>
        <begin position="732"/>
        <end position="742"/>
    </location>
</feature>
<feature type="region of interest" description="Disordered" evidence="2">
    <location>
        <begin position="519"/>
        <end position="572"/>
    </location>
</feature>
<dbReference type="InterPro" id="IPR055251">
    <property type="entry name" value="SOS1_NGEF_PH"/>
</dbReference>
<feature type="region of interest" description="Disordered" evidence="2">
    <location>
        <begin position="1344"/>
        <end position="1363"/>
    </location>
</feature>
<proteinExistence type="predicted"/>
<sequence length="2217" mass="239240">MPEGAGRGSQRKPSNQAAKRPSSVSSLSSIVGRMTSSERASRGSCTSVNTVCSDSDRTASLSSSASSASLQDGQSSSSSSLPYGAVPAYPSSPQRNGSDISLDLTPLSQLPAGVNPATAVSLPKLSRLERVVLEIVETEQAYVRDLKSIVEDYLGCIIDCGDLPLKPEDVSTLFCNIEDIYEFNSELLEDLERSPHAAAIAECFVERSEAFDIYTLYCMNYPNSVAVLRDCMKNKSLVGFFQERQTTLCHSLPLETYLLKPVQRILKYHLLLQELAKHFDKSDPGYEVVEDAIITMTAVAWYINDMKRKQEHAVRLQEVESLLTNWAGPDLSGFGELVLEGAFRVQRVKKERAFFLFDKMLLIAKKRLEHFIYSTHIFCCNLLLVETMKDPLCFKVSDQTIPKLQHIVQTKNQEEKRLWLHYLKRLIVENHLASLPQKARQVLGDNFCQSPQFDQDHLKKSSPRCDEYHRGRRQSEPPEFIYTPEKAKKSLPLLLEGNLSYRRGRRQSAPTKDFETAYHVSSKAGSEGELCPGADSLGSSGSTNTLASSVMEVEAEAERPDPCPGLEEEDLPPLSPPPTLSITEEIMQFINQSRVREGMAELKPDIVWDSPLDESLEDQTTEPDPCPVAQQGNGLLLASPTEDTYESQDPHPNSAEEMTVQLEGSRTKMEDQTLPPCLSRESSEEGGCEEGESTPLPADVIEEMPQEESTSAKETGTVGERNASEVEDEQTFETPTPLSPVNLSGEREREKELCSDLPNEDKPSEAPLSVPEHTVQSPLAPKKETQLTRSDRQIIEKIRSYYEAAEAEAGDAGEGDSRPTPRRNSFSLIIPTGLVKDSVSRFAVFGHQDSLCDSESGRSDGGAEPESELPSPLPSVPDQGEGALSPECSSTSAAGSQEDHSQAPGQGEPAVEECSRFEPVSELLPCTELMKDWKEKEKVGAAVRTEREIIPNLSTDITEGPSFSDEAAKVITKDQQVINGHGPSPSDPDAEPKEAQKDSTVLPLTGLHDSKTAPVSQAGWGRIRDRSSLTGNLEGLPCQIKVGCWSHHCKMVSSSRTLYERAAVADVAGIGLFEASPGDPCLVENSERILSKVQMLARMYSAKASIMKVPLHHKRVCVGHAPWTVTTRHSVPSQAQPPQQHQEEKITVKRAQSHSTGCQEMTSVSSEAQLFGHILVSEQLSPTYRQQEHNCALTGPRDSVSNLGSTAIVSPPSSPLTTPPKTTQVGPEEVVTTALEGKLMENQSEEVISGAEMRRPHPKRASPVQEGPIQGVGVEVPADGYPGTPERSVNLSRTWAEQKGHNLYSIREDSALGAAAASLADPCGNKDRSPGVGAAEKLLKTIQQQAPTEPETSQVVKPDEASLNPKIMSPYVASGAERGSSLQMAPGQQSKAESTKAKSQDVTLDDRDVSPAAPKISTHISDTSPTQQRSISGITEGSNPLVWRATQSAMTEPMQATYTSGQRVKESQVPEDSKGKEGDMVPRPWSSLQSLKPTPPQGVQSSDCLPKFTSQRPPNLHLPTTKGRRSLPMNWNGSNNGTLPSQRLPPSPLRSREPGQDPSLPSIHASGLSPVRRPSSQPSLERSATMLPGIGQPMDAKPPSAFSPSLHQQSPSPIRGLPCSSPTPSALTKSLAASCISQSISQSLAKKNARFQDQATPPPDSPAPLAPAPTAFPLRMRSPSPKLTSGPSGPPLSPGYAHASYSRDGSQPPKCPPSPLRSTSLRSSPCASPAPALSPPPYRSQRSVSPAPPVSLHHTASSSASPRPRPAALYQPRHIGLNGNSNNNNNNNTTNGGWVANHRKPPLASANSIPHPHDPLWSGSTHTLNRVARPFSASEPSSRVQSPSPSPSPSPFSRICSPPPVQNHTGPLMNKPPNPRSTRAGGAYPFNHLGLSLELPRASSACSSGITSPPPIGVPANIWGVAAPQPRNAKLAFPFSSISSPTWIDVFPPSIQRSSSTTSPPPSGFSPCSPTHSQNLRRTKGSSLPFLSLADRPPSPVRNGRGSWGESGGRRSVDAEQESGLISPRGGSCSYSSSYSGSPSCLSPGALSPVRLAPGKSTHGEQHFTSIAWPDVRELLTKYDSGDSPDQSAPTSPVWPQDEWGDPDLGEDSCRSRLICAYVPRASPAPDMGAPIQYPHRSEPKPEDTSSMQAAKRTLKTSYATTVNLQIAGSGRITSFSNTQVSLNQTLAPVVDSQGRRRVSINACNLTLPIPQNCKRL</sequence>
<dbReference type="PANTHER" id="PTHR45924">
    <property type="entry name" value="FI17866P1"/>
    <property type="match status" value="1"/>
</dbReference>
<dbReference type="InterPro" id="IPR000219">
    <property type="entry name" value="DH_dom"/>
</dbReference>
<evidence type="ECO:0000313" key="6">
    <source>
        <dbReference type="RefSeq" id="XP_014069556.1"/>
    </source>
</evidence>
<feature type="compositionally biased region" description="Low complexity" evidence="2">
    <location>
        <begin position="1756"/>
        <end position="1768"/>
    </location>
</feature>
<feature type="region of interest" description="Disordered" evidence="2">
    <location>
        <begin position="977"/>
        <end position="1019"/>
    </location>
</feature>
<feature type="region of interest" description="Disordered" evidence="2">
    <location>
        <begin position="849"/>
        <end position="916"/>
    </location>
</feature>
<feature type="compositionally biased region" description="Basic and acidic residues" evidence="2">
    <location>
        <begin position="1393"/>
        <end position="1409"/>
    </location>
</feature>
<dbReference type="PaxDb" id="8030-ENSSSAP00000059202"/>
<organism evidence="5 6">
    <name type="scientific">Salmo salar</name>
    <name type="common">Atlantic salmon</name>
    <dbReference type="NCBI Taxonomy" id="8030"/>
    <lineage>
        <taxon>Eukaryota</taxon>
        <taxon>Metazoa</taxon>
        <taxon>Chordata</taxon>
        <taxon>Craniata</taxon>
        <taxon>Vertebrata</taxon>
        <taxon>Euteleostomi</taxon>
        <taxon>Actinopterygii</taxon>
        <taxon>Neopterygii</taxon>
        <taxon>Teleostei</taxon>
        <taxon>Protacanthopterygii</taxon>
        <taxon>Salmoniformes</taxon>
        <taxon>Salmonidae</taxon>
        <taxon>Salmoninae</taxon>
        <taxon>Salmo</taxon>
    </lineage>
</organism>
<dbReference type="OMA" id="ICAYVTR"/>
<feature type="region of interest" description="Disordered" evidence="2">
    <location>
        <begin position="607"/>
        <end position="792"/>
    </location>
</feature>
<dbReference type="PROSITE" id="PS50003">
    <property type="entry name" value="PH_DOMAIN"/>
    <property type="match status" value="1"/>
</dbReference>
<feature type="compositionally biased region" description="Basic and acidic residues" evidence="2">
    <location>
        <begin position="781"/>
        <end position="792"/>
    </location>
</feature>
<dbReference type="Bgee" id="ENSSSAG00000055344">
    <property type="expression patterns" value="Expressed in pharyngeal gill and 22 other cell types or tissues"/>
</dbReference>
<evidence type="ECO:0000259" key="3">
    <source>
        <dbReference type="PROSITE" id="PS50003"/>
    </source>
</evidence>
<feature type="compositionally biased region" description="Polar residues" evidence="2">
    <location>
        <begin position="1344"/>
        <end position="1355"/>
    </location>
</feature>
<dbReference type="OrthoDB" id="1594986at2759"/>
<accession>A0A1S3SYZ0</accession>
<feature type="region of interest" description="Disordered" evidence="2">
    <location>
        <begin position="1949"/>
        <end position="2028"/>
    </location>
</feature>
<dbReference type="Proteomes" id="UP001652741">
    <property type="component" value="Chromosome ssa09"/>
</dbReference>
<feature type="compositionally biased region" description="Low complexity" evidence="2">
    <location>
        <begin position="1832"/>
        <end position="1843"/>
    </location>
</feature>
<dbReference type="SUPFAM" id="SSF48065">
    <property type="entry name" value="DBL homology domain (DH-domain)"/>
    <property type="match status" value="1"/>
</dbReference>
<feature type="region of interest" description="Disordered" evidence="2">
    <location>
        <begin position="1377"/>
        <end position="1631"/>
    </location>
</feature>
<dbReference type="InterPro" id="IPR001849">
    <property type="entry name" value="PH_domain"/>
</dbReference>